<gene>
    <name evidence="7 10" type="primary">mnmE</name>
    <name evidence="7" type="synonym">trmE</name>
    <name evidence="10" type="ORF">IAA72_00730</name>
</gene>
<feature type="binding site" evidence="7">
    <location>
        <position position="125"/>
    </location>
    <ligand>
        <name>(6S)-5-formyl-5,6,7,8-tetrahydrofolate</name>
        <dbReference type="ChEBI" id="CHEBI:57457"/>
    </ligand>
</feature>
<comment type="function">
    <text evidence="7">Exhibits a very high intrinsic GTPase hydrolysis rate. Involved in the addition of a carboxymethylaminomethyl (cmnm) group at the wobble position (U34) of certain tRNAs, forming tRNA-cmnm(5)s(2)U34.</text>
</comment>
<feature type="binding site" evidence="7">
    <location>
        <begin position="274"/>
        <end position="277"/>
    </location>
    <ligand>
        <name>GTP</name>
        <dbReference type="ChEBI" id="CHEBI:37565"/>
    </ligand>
</feature>
<dbReference type="InterPro" id="IPR031168">
    <property type="entry name" value="G_TrmE"/>
</dbReference>
<dbReference type="PANTHER" id="PTHR42714:SF2">
    <property type="entry name" value="TRNA MODIFICATION GTPASE GTPBP3, MITOCHONDRIAL"/>
    <property type="match status" value="1"/>
</dbReference>
<keyword evidence="7" id="KW-0963">Cytoplasm</keyword>
<keyword evidence="5 7" id="KW-0630">Potassium</keyword>
<keyword evidence="6 7" id="KW-0342">GTP-binding</keyword>
<evidence type="ECO:0000256" key="3">
    <source>
        <dbReference type="ARBA" id="ARBA00022741"/>
    </source>
</evidence>
<comment type="subunit">
    <text evidence="7">Homodimer. Heterotetramer of two MnmE and two MnmG subunits.</text>
</comment>
<dbReference type="PANTHER" id="PTHR42714">
    <property type="entry name" value="TRNA MODIFICATION GTPASE GTPBP3"/>
    <property type="match status" value="1"/>
</dbReference>
<evidence type="ECO:0000313" key="11">
    <source>
        <dbReference type="Proteomes" id="UP000810292"/>
    </source>
</evidence>
<dbReference type="EC" id="3.6.-.-" evidence="7"/>
<feature type="binding site" evidence="7">
    <location>
        <position position="86"/>
    </location>
    <ligand>
        <name>(6S)-5-formyl-5,6,7,8-tetrahydrofolate</name>
        <dbReference type="ChEBI" id="CHEBI:57457"/>
    </ligand>
</feature>
<dbReference type="NCBIfam" id="TIGR00231">
    <property type="entry name" value="small_GTP"/>
    <property type="match status" value="1"/>
</dbReference>
<evidence type="ECO:0000313" key="10">
    <source>
        <dbReference type="EMBL" id="MBO8468294.1"/>
    </source>
</evidence>
<dbReference type="Pfam" id="PF12631">
    <property type="entry name" value="MnmE_helical"/>
    <property type="match status" value="1"/>
</dbReference>
<dbReference type="EMBL" id="JADIMF010000012">
    <property type="protein sequence ID" value="MBO8468294.1"/>
    <property type="molecule type" value="Genomic_DNA"/>
</dbReference>
<evidence type="ECO:0000256" key="4">
    <source>
        <dbReference type="ARBA" id="ARBA00022842"/>
    </source>
</evidence>
<dbReference type="CDD" id="cd14858">
    <property type="entry name" value="TrmE_N"/>
    <property type="match status" value="1"/>
</dbReference>
<dbReference type="Pfam" id="PF10396">
    <property type="entry name" value="TrmE_N"/>
    <property type="match status" value="1"/>
</dbReference>
<dbReference type="SUPFAM" id="SSF103025">
    <property type="entry name" value="Folate-binding domain"/>
    <property type="match status" value="1"/>
</dbReference>
<comment type="caution">
    <text evidence="10">The sequence shown here is derived from an EMBL/GenBank/DDBJ whole genome shotgun (WGS) entry which is preliminary data.</text>
</comment>
<dbReference type="InterPro" id="IPR005225">
    <property type="entry name" value="Small_GTP-bd"/>
</dbReference>
<dbReference type="GO" id="GO:0005829">
    <property type="term" value="C:cytosol"/>
    <property type="evidence" value="ECO:0007669"/>
    <property type="project" value="TreeGrafter"/>
</dbReference>
<dbReference type="AlphaFoldDB" id="A0A9D9IAM4"/>
<keyword evidence="4 7" id="KW-0460">Magnesium</keyword>
<dbReference type="Proteomes" id="UP000810292">
    <property type="component" value="Unassembled WGS sequence"/>
</dbReference>
<keyword evidence="7" id="KW-0378">Hydrolase</keyword>
<dbReference type="InterPro" id="IPR018948">
    <property type="entry name" value="GTP-bd_TrmE_N"/>
</dbReference>
<evidence type="ECO:0000256" key="8">
    <source>
        <dbReference type="RuleBase" id="RU003313"/>
    </source>
</evidence>
<name>A0A9D9IAM4_9SPIO</name>
<feature type="binding site" evidence="7">
    <location>
        <begin position="230"/>
        <end position="235"/>
    </location>
    <ligand>
        <name>GTP</name>
        <dbReference type="ChEBI" id="CHEBI:37565"/>
    </ligand>
</feature>
<dbReference type="Gene3D" id="1.20.120.430">
    <property type="entry name" value="tRNA modification GTPase MnmE domain 2"/>
    <property type="match status" value="1"/>
</dbReference>
<dbReference type="InterPro" id="IPR006073">
    <property type="entry name" value="GTP-bd"/>
</dbReference>
<reference evidence="10" key="1">
    <citation type="submission" date="2020-10" db="EMBL/GenBank/DDBJ databases">
        <authorList>
            <person name="Gilroy R."/>
        </authorList>
    </citation>
    <scope>NUCLEOTIDE SEQUENCE</scope>
    <source>
        <strain evidence="10">14700</strain>
    </source>
</reference>
<evidence type="ECO:0000256" key="2">
    <source>
        <dbReference type="ARBA" id="ARBA00022694"/>
    </source>
</evidence>
<dbReference type="InterPro" id="IPR027417">
    <property type="entry name" value="P-loop_NTPase"/>
</dbReference>
<dbReference type="CDD" id="cd04164">
    <property type="entry name" value="trmE"/>
    <property type="match status" value="1"/>
</dbReference>
<evidence type="ECO:0000256" key="5">
    <source>
        <dbReference type="ARBA" id="ARBA00022958"/>
    </source>
</evidence>
<feature type="binding site" evidence="7">
    <location>
        <position position="26"/>
    </location>
    <ligand>
        <name>(6S)-5-formyl-5,6,7,8-tetrahydrofolate</name>
        <dbReference type="ChEBI" id="CHEBI:57457"/>
    </ligand>
</feature>
<dbReference type="Gene3D" id="3.30.1360.120">
    <property type="entry name" value="Probable tRNA modification gtpase trme, domain 1"/>
    <property type="match status" value="1"/>
</dbReference>
<evidence type="ECO:0000256" key="1">
    <source>
        <dbReference type="ARBA" id="ARBA00011043"/>
    </source>
</evidence>
<dbReference type="InterPro" id="IPR004520">
    <property type="entry name" value="GTPase_MnmE"/>
</dbReference>
<accession>A0A9D9IAM4</accession>
<comment type="similarity">
    <text evidence="1 7 8">Belongs to the TRAFAC class TrmE-Era-EngA-EngB-Septin-like GTPase superfamily. TrmE GTPase family.</text>
</comment>
<feature type="binding site" evidence="7">
    <location>
        <position position="255"/>
    </location>
    <ligand>
        <name>Mg(2+)</name>
        <dbReference type="ChEBI" id="CHEBI:18420"/>
    </ligand>
</feature>
<evidence type="ECO:0000256" key="6">
    <source>
        <dbReference type="ARBA" id="ARBA00023134"/>
    </source>
</evidence>
<dbReference type="InterPro" id="IPR027368">
    <property type="entry name" value="MnmE_dom2"/>
</dbReference>
<dbReference type="InterPro" id="IPR025867">
    <property type="entry name" value="MnmE_helical"/>
</dbReference>
<feature type="binding site" evidence="7">
    <location>
        <begin position="249"/>
        <end position="255"/>
    </location>
    <ligand>
        <name>GTP</name>
        <dbReference type="ChEBI" id="CHEBI:37565"/>
    </ligand>
</feature>
<dbReference type="SUPFAM" id="SSF52540">
    <property type="entry name" value="P-loop containing nucleoside triphosphate hydrolases"/>
    <property type="match status" value="1"/>
</dbReference>
<organism evidence="10 11">
    <name type="scientific">Candidatus Ornithospirochaeta stercoravium</name>
    <dbReference type="NCBI Taxonomy" id="2840897"/>
    <lineage>
        <taxon>Bacteria</taxon>
        <taxon>Pseudomonadati</taxon>
        <taxon>Spirochaetota</taxon>
        <taxon>Spirochaetia</taxon>
        <taxon>Spirochaetales</taxon>
        <taxon>Spirochaetaceae</taxon>
        <taxon>Spirochaetaceae incertae sedis</taxon>
        <taxon>Candidatus Ornithospirochaeta</taxon>
    </lineage>
</organism>
<dbReference type="GO" id="GO:0002098">
    <property type="term" value="P:tRNA wobble uridine modification"/>
    <property type="evidence" value="ECO:0007669"/>
    <property type="project" value="TreeGrafter"/>
</dbReference>
<keyword evidence="3 7" id="KW-0547">Nucleotide-binding</keyword>
<sequence length="436" mass="47775">MPCYTTGEPIYALATPFSPSAIAVIRASGDNVLSMIAPYFTGKIASYPSSHAIHGFIHDGNGRNIDEVMLIKYEKGHGYTSEEAFEIMSHGSLPVIRAIENLLESIGIRRAERGEFTYRAFMHGRMDLTEAEAVEEIVRSKSERAGSEALSRLTGSIKREADDIKDRILNILASLEVQLDYGEDEIPEDWEFPYDEVDSIISRLEAIISTYSASRLYSEGAKVVIAGRTNAGKSSLYNALLKENRAIVSSEEGTTRDYIEADASILGIPVRLFDTAGLRETDGLIEKEGIRRTEELIKDADLVVYVIDPSSDDVPPADESILTVYSKRDIKLKDGSTSFSSMTGEGLDEVINKMAERLMEGRVVSSSVPSIDSERQRDNLSAVLSALRDAEASASSGYDIIALYLQSALESLGELTGMVTGEDVLERLFSSFCLGK</sequence>
<keyword evidence="7" id="KW-0479">Metal-binding</keyword>
<comment type="cofactor">
    <cofactor evidence="7">
        <name>K(+)</name>
        <dbReference type="ChEBI" id="CHEBI:29103"/>
    </cofactor>
    <text evidence="7">Binds 1 potassium ion per subunit.</text>
</comment>
<dbReference type="PROSITE" id="PS51709">
    <property type="entry name" value="G_TRME"/>
    <property type="match status" value="1"/>
</dbReference>
<dbReference type="GO" id="GO:0003924">
    <property type="term" value="F:GTPase activity"/>
    <property type="evidence" value="ECO:0007669"/>
    <property type="project" value="UniProtKB-UniRule"/>
</dbReference>
<dbReference type="Pfam" id="PF01926">
    <property type="entry name" value="MMR_HSR1"/>
    <property type="match status" value="1"/>
</dbReference>
<comment type="caution">
    <text evidence="7">Lacks conserved residue(s) required for the propagation of feature annotation.</text>
</comment>
<keyword evidence="2 7" id="KW-0819">tRNA processing</keyword>
<dbReference type="SUPFAM" id="SSF116878">
    <property type="entry name" value="TrmE connector domain"/>
    <property type="match status" value="1"/>
</dbReference>
<proteinExistence type="inferred from homology"/>
<dbReference type="GO" id="GO:0030488">
    <property type="term" value="P:tRNA methylation"/>
    <property type="evidence" value="ECO:0007669"/>
    <property type="project" value="TreeGrafter"/>
</dbReference>
<dbReference type="GO" id="GO:0005525">
    <property type="term" value="F:GTP binding"/>
    <property type="evidence" value="ECO:0007669"/>
    <property type="project" value="UniProtKB-UniRule"/>
</dbReference>
<dbReference type="GO" id="GO:0046872">
    <property type="term" value="F:metal ion binding"/>
    <property type="evidence" value="ECO:0007669"/>
    <property type="project" value="UniProtKB-KW"/>
</dbReference>
<feature type="domain" description="TrmE-type G" evidence="9">
    <location>
        <begin position="220"/>
        <end position="359"/>
    </location>
</feature>
<comment type="subcellular location">
    <subcellularLocation>
        <location evidence="7">Cytoplasm</location>
    </subcellularLocation>
</comment>
<reference evidence="10" key="2">
    <citation type="journal article" date="2021" name="PeerJ">
        <title>Extensive microbial diversity within the chicken gut microbiome revealed by metagenomics and culture.</title>
        <authorList>
            <person name="Gilroy R."/>
            <person name="Ravi A."/>
            <person name="Getino M."/>
            <person name="Pursley I."/>
            <person name="Horton D.L."/>
            <person name="Alikhan N.F."/>
            <person name="Baker D."/>
            <person name="Gharbi K."/>
            <person name="Hall N."/>
            <person name="Watson M."/>
            <person name="Adriaenssens E.M."/>
            <person name="Foster-Nyarko E."/>
            <person name="Jarju S."/>
            <person name="Secka A."/>
            <person name="Antonio M."/>
            <person name="Oren A."/>
            <person name="Chaudhuri R.R."/>
            <person name="La Ragione R."/>
            <person name="Hildebrand F."/>
            <person name="Pallen M.J."/>
        </authorList>
    </citation>
    <scope>NUCLEOTIDE SEQUENCE</scope>
    <source>
        <strain evidence="10">14700</strain>
    </source>
</reference>
<feature type="binding site" evidence="7">
    <location>
        <position position="234"/>
    </location>
    <ligand>
        <name>Mg(2+)</name>
        <dbReference type="ChEBI" id="CHEBI:18420"/>
    </ligand>
</feature>
<dbReference type="NCBIfam" id="TIGR00450">
    <property type="entry name" value="mnmE_trmE_thdF"/>
    <property type="match status" value="1"/>
</dbReference>
<feature type="binding site" evidence="7">
    <location>
        <position position="436"/>
    </location>
    <ligand>
        <name>(6S)-5-formyl-5,6,7,8-tetrahydrofolate</name>
        <dbReference type="ChEBI" id="CHEBI:57457"/>
    </ligand>
</feature>
<dbReference type="HAMAP" id="MF_00379">
    <property type="entry name" value="GTPase_MnmE"/>
    <property type="match status" value="1"/>
</dbReference>
<evidence type="ECO:0000259" key="9">
    <source>
        <dbReference type="PROSITE" id="PS51709"/>
    </source>
</evidence>
<dbReference type="Gene3D" id="3.40.50.300">
    <property type="entry name" value="P-loop containing nucleotide triphosphate hydrolases"/>
    <property type="match status" value="1"/>
</dbReference>
<dbReference type="InterPro" id="IPR027266">
    <property type="entry name" value="TrmE/GcvT-like"/>
</dbReference>
<evidence type="ECO:0000256" key="7">
    <source>
        <dbReference type="HAMAP-Rule" id="MF_00379"/>
    </source>
</evidence>
<protein>
    <recommendedName>
        <fullName evidence="7">tRNA modification GTPase MnmE</fullName>
        <ecNumber evidence="7">3.6.-.-</ecNumber>
    </recommendedName>
</protein>